<evidence type="ECO:0000256" key="2">
    <source>
        <dbReference type="ARBA" id="ARBA00004987"/>
    </source>
</evidence>
<evidence type="ECO:0000256" key="6">
    <source>
        <dbReference type="ARBA" id="ARBA00023001"/>
    </source>
</evidence>
<feature type="chain" id="PRO_5006902560" description="beta-glucosidase" evidence="11">
    <location>
        <begin position="20"/>
        <end position="847"/>
    </location>
</feature>
<dbReference type="EMBL" id="LATX01000497">
    <property type="protein sequence ID" value="KTB46104.1"/>
    <property type="molecule type" value="Genomic_DNA"/>
</dbReference>
<evidence type="ECO:0000313" key="14">
    <source>
        <dbReference type="Proteomes" id="UP000054988"/>
    </source>
</evidence>
<keyword evidence="8" id="KW-0119">Carbohydrate metabolism</keyword>
<dbReference type="GO" id="GO:0008422">
    <property type="term" value="F:beta-glucosidase activity"/>
    <property type="evidence" value="ECO:0007669"/>
    <property type="project" value="UniProtKB-EC"/>
</dbReference>
<dbReference type="Proteomes" id="UP000054988">
    <property type="component" value="Unassembled WGS sequence"/>
</dbReference>
<comment type="similarity">
    <text evidence="3">Belongs to the glycosyl hydrolase 3 family.</text>
</comment>
<evidence type="ECO:0000256" key="1">
    <source>
        <dbReference type="ARBA" id="ARBA00000448"/>
    </source>
</evidence>
<reference evidence="13 14" key="1">
    <citation type="submission" date="2015-12" db="EMBL/GenBank/DDBJ databases">
        <title>Draft genome sequence of Moniliophthora roreri, the causal agent of frosty pod rot of cacao.</title>
        <authorList>
            <person name="Aime M.C."/>
            <person name="Diaz-Valderrama J.R."/>
            <person name="Kijpornyongpan T."/>
            <person name="Phillips-Mora W."/>
        </authorList>
    </citation>
    <scope>NUCLEOTIDE SEQUENCE [LARGE SCALE GENOMIC DNA]</scope>
    <source>
        <strain evidence="13 14">MCA 2952</strain>
    </source>
</reference>
<dbReference type="InterPro" id="IPR026891">
    <property type="entry name" value="Fn3-like"/>
</dbReference>
<dbReference type="PRINTS" id="PR00133">
    <property type="entry name" value="GLHYDRLASE3"/>
</dbReference>
<dbReference type="Pfam" id="PF00933">
    <property type="entry name" value="Glyco_hydro_3"/>
    <property type="match status" value="1"/>
</dbReference>
<dbReference type="Gene3D" id="3.20.20.300">
    <property type="entry name" value="Glycoside hydrolase, family 3, N-terminal domain"/>
    <property type="match status" value="1"/>
</dbReference>
<evidence type="ECO:0000256" key="8">
    <source>
        <dbReference type="ARBA" id="ARBA00023277"/>
    </source>
</evidence>
<feature type="signal peptide" evidence="11">
    <location>
        <begin position="1"/>
        <end position="19"/>
    </location>
</feature>
<dbReference type="InterPro" id="IPR002772">
    <property type="entry name" value="Glyco_hydro_3_C"/>
</dbReference>
<gene>
    <name evidence="13" type="ORF">WG66_1320</name>
</gene>
<dbReference type="eggNOG" id="ENOG502QR4D">
    <property type="taxonomic scope" value="Eukaryota"/>
</dbReference>
<keyword evidence="11" id="KW-0732">Signal</keyword>
<dbReference type="FunFam" id="3.20.20.300:FF:000002">
    <property type="entry name" value="Probable beta-glucosidase"/>
    <property type="match status" value="1"/>
</dbReference>
<dbReference type="AlphaFoldDB" id="A0A0W0GC32"/>
<keyword evidence="6" id="KW-0136">Cellulose degradation</keyword>
<dbReference type="GO" id="GO:0030245">
    <property type="term" value="P:cellulose catabolic process"/>
    <property type="evidence" value="ECO:0007669"/>
    <property type="project" value="UniProtKB-KW"/>
</dbReference>
<dbReference type="PANTHER" id="PTHR42715">
    <property type="entry name" value="BETA-GLUCOSIDASE"/>
    <property type="match status" value="1"/>
</dbReference>
<organism evidence="13 14">
    <name type="scientific">Moniliophthora roreri</name>
    <name type="common">Frosty pod rot fungus</name>
    <name type="synonym">Monilia roreri</name>
    <dbReference type="NCBI Taxonomy" id="221103"/>
    <lineage>
        <taxon>Eukaryota</taxon>
        <taxon>Fungi</taxon>
        <taxon>Dikarya</taxon>
        <taxon>Basidiomycota</taxon>
        <taxon>Agaricomycotina</taxon>
        <taxon>Agaricomycetes</taxon>
        <taxon>Agaricomycetidae</taxon>
        <taxon>Agaricales</taxon>
        <taxon>Marasmiineae</taxon>
        <taxon>Marasmiaceae</taxon>
        <taxon>Moniliophthora</taxon>
    </lineage>
</organism>
<evidence type="ECO:0000256" key="7">
    <source>
        <dbReference type="ARBA" id="ARBA00023180"/>
    </source>
</evidence>
<keyword evidence="10" id="KW-0624">Polysaccharide degradation</keyword>
<dbReference type="FunFam" id="3.40.50.1700:FF:000003">
    <property type="entry name" value="Probable beta-glucosidase"/>
    <property type="match status" value="1"/>
</dbReference>
<sequence>MIRRAPLWLVYLALPLALAQQFPFSASATDSIISLDSGGISSVSEPQPATQPRKTIPIKPYTFTPFPVPSQSSIPGLFPETDPSNPPSVGAAVIPNFEPSWIAAYEKAKEKISGLTLEEKVSLTTGLGYHVGRCVGNIPAIDHVGWPGLCLQDSPLGVRLADYVTVFPAGINTAATWNRDLMRARGIAMGEEHRGKGVHVALGPGMNLFRVPQGGRNWEGFGADPFLTGEAAYETILGMQQTGVQACAKHIIFNEQEHKRTMSSSNVDDRTTHEVYAHPFLRSVQAGVASLMCSYNLINGTYACENDRILNDILKREYAFQGYVMSDWRATMSTISAITGLDMTMPGGITLESGTGSYFGGNLTAYVQNGTIPEARVDDMATRIVAAWYLLSQDSDDYPPVNFDSYDPFNLETNEHIDVQNDHADLVRRIGAASTILLKNTDGALPLAGKERSVFLAGSDAGPAKIGPNRYANHHGLADGPLAVGWGSGTANFTYLISPYDAILPRARKHRTSLSWTFDDYDLATAGNMAYDRDVALVFIAADSGETTPTFVPEDPMHPGDIADRMNLTAWHGGEDLILAVAAQNNNTIVVVNSVGPLIVESWIDHPNVTAVLWAGLQGNEAGNAIADVLYGDVNPSGRLPYTIAKRLEDYPAQLVLGGEPDDIISIPYSEGLEIDYRHFDAACLPSHNIEPRFEFGFGLSYTDWDYSDLSIATVESTGNHSDLEDAWAQGKPTPIEFGSSVAIWLHKPVFNVTFNVHNTGGRAGTEIVQLYLNMPNSVGEPPSILKGFNHVEVLPGETKTVSILLSRYDVSIWDAGAQGWRKPDGEIGVTVGRSSRDGKLVGKLPA</sequence>
<keyword evidence="9" id="KW-0326">Glycosidase</keyword>
<name>A0A0W0GC32_MONRR</name>
<dbReference type="InterPro" id="IPR036881">
    <property type="entry name" value="Glyco_hydro_3_C_sf"/>
</dbReference>
<dbReference type="Pfam" id="PF14310">
    <property type="entry name" value="Fn3-like"/>
    <property type="match status" value="1"/>
</dbReference>
<protein>
    <recommendedName>
        <fullName evidence="4">beta-glucosidase</fullName>
        <ecNumber evidence="4">3.2.1.21</ecNumber>
    </recommendedName>
</protein>
<comment type="caution">
    <text evidence="13">The sequence shown here is derived from an EMBL/GenBank/DDBJ whole genome shotgun (WGS) entry which is preliminary data.</text>
</comment>
<dbReference type="InterPro" id="IPR050288">
    <property type="entry name" value="Cellulose_deg_GH3"/>
</dbReference>
<comment type="pathway">
    <text evidence="2">Glycan metabolism; cellulose degradation.</text>
</comment>
<dbReference type="SUPFAM" id="SSF52279">
    <property type="entry name" value="Beta-D-glucan exohydrolase, C-terminal domain"/>
    <property type="match status" value="1"/>
</dbReference>
<accession>A0A0W0GC32</accession>
<dbReference type="PANTHER" id="PTHR42715:SF2">
    <property type="entry name" value="BETA-GLUCOSIDASE F-RELATED"/>
    <property type="match status" value="1"/>
</dbReference>
<dbReference type="Gene3D" id="2.60.40.10">
    <property type="entry name" value="Immunoglobulins"/>
    <property type="match status" value="1"/>
</dbReference>
<evidence type="ECO:0000256" key="10">
    <source>
        <dbReference type="ARBA" id="ARBA00023326"/>
    </source>
</evidence>
<evidence type="ECO:0000256" key="11">
    <source>
        <dbReference type="SAM" id="SignalP"/>
    </source>
</evidence>
<keyword evidence="5 13" id="KW-0378">Hydrolase</keyword>
<dbReference type="InterPro" id="IPR036962">
    <property type="entry name" value="Glyco_hydro_3_N_sf"/>
</dbReference>
<evidence type="ECO:0000259" key="12">
    <source>
        <dbReference type="SMART" id="SM01217"/>
    </source>
</evidence>
<dbReference type="SMART" id="SM01217">
    <property type="entry name" value="Fn3_like"/>
    <property type="match status" value="1"/>
</dbReference>
<keyword evidence="7" id="KW-0325">Glycoprotein</keyword>
<evidence type="ECO:0000313" key="13">
    <source>
        <dbReference type="EMBL" id="KTB46104.1"/>
    </source>
</evidence>
<dbReference type="Gene3D" id="3.40.50.1700">
    <property type="entry name" value="Glycoside hydrolase family 3 C-terminal domain"/>
    <property type="match status" value="1"/>
</dbReference>
<dbReference type="Pfam" id="PF01915">
    <property type="entry name" value="Glyco_hydro_3_C"/>
    <property type="match status" value="1"/>
</dbReference>
<proteinExistence type="inferred from homology"/>
<evidence type="ECO:0000256" key="9">
    <source>
        <dbReference type="ARBA" id="ARBA00023295"/>
    </source>
</evidence>
<evidence type="ECO:0000256" key="5">
    <source>
        <dbReference type="ARBA" id="ARBA00022801"/>
    </source>
</evidence>
<comment type="catalytic activity">
    <reaction evidence="1">
        <text>Hydrolysis of terminal, non-reducing beta-D-glucosyl residues with release of beta-D-glucose.</text>
        <dbReference type="EC" id="3.2.1.21"/>
    </reaction>
</comment>
<dbReference type="SUPFAM" id="SSF51445">
    <property type="entry name" value="(Trans)glycosidases"/>
    <property type="match status" value="1"/>
</dbReference>
<feature type="domain" description="Fibronectin type III-like" evidence="12">
    <location>
        <begin position="767"/>
        <end position="836"/>
    </location>
</feature>
<dbReference type="InterPro" id="IPR017853">
    <property type="entry name" value="GH"/>
</dbReference>
<dbReference type="InterPro" id="IPR001764">
    <property type="entry name" value="Glyco_hydro_3_N"/>
</dbReference>
<evidence type="ECO:0000256" key="4">
    <source>
        <dbReference type="ARBA" id="ARBA00012744"/>
    </source>
</evidence>
<evidence type="ECO:0000256" key="3">
    <source>
        <dbReference type="ARBA" id="ARBA00005336"/>
    </source>
</evidence>
<dbReference type="InterPro" id="IPR013783">
    <property type="entry name" value="Ig-like_fold"/>
</dbReference>
<dbReference type="EC" id="3.2.1.21" evidence="4"/>